<dbReference type="GO" id="GO:0016491">
    <property type="term" value="F:oxidoreductase activity"/>
    <property type="evidence" value="ECO:0007669"/>
    <property type="project" value="UniProtKB-KW"/>
</dbReference>
<dbReference type="Gramene" id="OE9A085943T2">
    <property type="protein sequence ID" value="OE9A085943C2"/>
    <property type="gene ID" value="OE9A085943"/>
</dbReference>
<feature type="non-terminal residue" evidence="5">
    <location>
        <position position="1"/>
    </location>
</feature>
<evidence type="ECO:0000313" key="5">
    <source>
        <dbReference type="EMBL" id="CAA3032202.1"/>
    </source>
</evidence>
<sequence>WLKTEYRFQNMQVGEAVVSSVDKIIFVGSPGVGRMIMRNTADTLIPVTLELGGKDAFVVWEDVDVPLSIPFGGVKESEFGRFAGVEGLRACYLVKSVVEDRWWPFIKTQIPKPIQVNLSLLSESVVLLFKIDSIILSRANAVYYFGERVQVSRVACRSFTWLERVGSFVGIGRSSQIAVRAKRV</sequence>
<name>A0A8S0VJ86_OLEEU</name>
<dbReference type="Gene3D" id="3.40.605.10">
    <property type="entry name" value="Aldehyde Dehydrogenase, Chain A, domain 1"/>
    <property type="match status" value="1"/>
</dbReference>
<evidence type="ECO:0000256" key="2">
    <source>
        <dbReference type="PROSITE-ProRule" id="PRU10007"/>
    </source>
</evidence>
<accession>A0A8S0VJ86</accession>
<dbReference type="PROSITE" id="PS00687">
    <property type="entry name" value="ALDEHYDE_DEHYDR_GLU"/>
    <property type="match status" value="1"/>
</dbReference>
<organism evidence="5 6">
    <name type="scientific">Olea europaea subsp. europaea</name>
    <dbReference type="NCBI Taxonomy" id="158383"/>
    <lineage>
        <taxon>Eukaryota</taxon>
        <taxon>Viridiplantae</taxon>
        <taxon>Streptophyta</taxon>
        <taxon>Embryophyta</taxon>
        <taxon>Tracheophyta</taxon>
        <taxon>Spermatophyta</taxon>
        <taxon>Magnoliopsida</taxon>
        <taxon>eudicotyledons</taxon>
        <taxon>Gunneridae</taxon>
        <taxon>Pentapetalae</taxon>
        <taxon>asterids</taxon>
        <taxon>lamiids</taxon>
        <taxon>Lamiales</taxon>
        <taxon>Oleaceae</taxon>
        <taxon>Oleeae</taxon>
        <taxon>Olea</taxon>
    </lineage>
</organism>
<dbReference type="Proteomes" id="UP000594638">
    <property type="component" value="Unassembled WGS sequence"/>
</dbReference>
<dbReference type="Pfam" id="PF00171">
    <property type="entry name" value="Aldedh"/>
    <property type="match status" value="1"/>
</dbReference>
<gene>
    <name evidence="5" type="ORF">OLEA9_A085943</name>
</gene>
<keyword evidence="3" id="KW-0560">Oxidoreductase</keyword>
<dbReference type="EMBL" id="CACTIH010009542">
    <property type="protein sequence ID" value="CAA3032202.1"/>
    <property type="molecule type" value="Genomic_DNA"/>
</dbReference>
<keyword evidence="6" id="KW-1185">Reference proteome</keyword>
<dbReference type="AlphaFoldDB" id="A0A8S0VJ86"/>
<dbReference type="InterPro" id="IPR015590">
    <property type="entry name" value="Aldehyde_DH_dom"/>
</dbReference>
<dbReference type="OrthoDB" id="310895at2759"/>
<comment type="caution">
    <text evidence="5">The sequence shown here is derived from an EMBL/GenBank/DDBJ whole genome shotgun (WGS) entry which is preliminary data.</text>
</comment>
<proteinExistence type="inferred from homology"/>
<protein>
    <submittedName>
        <fullName evidence="5">Aldehyde dehydrogenase 22A1</fullName>
    </submittedName>
</protein>
<evidence type="ECO:0000256" key="1">
    <source>
        <dbReference type="ARBA" id="ARBA00009986"/>
    </source>
</evidence>
<comment type="similarity">
    <text evidence="1 3">Belongs to the aldehyde dehydrogenase family.</text>
</comment>
<dbReference type="InterPro" id="IPR029510">
    <property type="entry name" value="Ald_DH_CS_GLU"/>
</dbReference>
<reference evidence="5 6" key="1">
    <citation type="submission" date="2019-12" db="EMBL/GenBank/DDBJ databases">
        <authorList>
            <person name="Alioto T."/>
            <person name="Alioto T."/>
            <person name="Gomez Garrido J."/>
        </authorList>
    </citation>
    <scope>NUCLEOTIDE SEQUENCE [LARGE SCALE GENOMIC DNA]</scope>
</reference>
<feature type="active site" evidence="2">
    <location>
        <position position="50"/>
    </location>
</feature>
<evidence type="ECO:0000259" key="4">
    <source>
        <dbReference type="Pfam" id="PF00171"/>
    </source>
</evidence>
<dbReference type="SUPFAM" id="SSF53720">
    <property type="entry name" value="ALDH-like"/>
    <property type="match status" value="2"/>
</dbReference>
<evidence type="ECO:0000256" key="3">
    <source>
        <dbReference type="RuleBase" id="RU003345"/>
    </source>
</evidence>
<dbReference type="InterPro" id="IPR016161">
    <property type="entry name" value="Ald_DH/histidinol_DH"/>
</dbReference>
<evidence type="ECO:0000313" key="6">
    <source>
        <dbReference type="Proteomes" id="UP000594638"/>
    </source>
</evidence>
<feature type="domain" description="Aldehyde dehydrogenase" evidence="4">
    <location>
        <begin position="12"/>
        <end position="65"/>
    </location>
</feature>
<dbReference type="InterPro" id="IPR016162">
    <property type="entry name" value="Ald_DH_N"/>
</dbReference>
<dbReference type="PANTHER" id="PTHR11699">
    <property type="entry name" value="ALDEHYDE DEHYDROGENASE-RELATED"/>
    <property type="match status" value="1"/>
</dbReference>